<dbReference type="GO" id="GO:0003723">
    <property type="term" value="F:RNA binding"/>
    <property type="evidence" value="ECO:0007669"/>
    <property type="project" value="UniProtKB-KW"/>
</dbReference>
<keyword evidence="1" id="KW-0694">RNA-binding</keyword>
<dbReference type="PANTHER" id="PTHR21600:SF40">
    <property type="entry name" value="PSEUDOURIDYLATE SYNTHASE RPUSD2"/>
    <property type="match status" value="1"/>
</dbReference>
<dbReference type="AlphaFoldDB" id="A0A1Y2CSM3"/>
<name>A0A1Y2CSM3_9FUNG</name>
<evidence type="ECO:0000259" key="3">
    <source>
        <dbReference type="Pfam" id="PF00849"/>
    </source>
</evidence>
<reference evidence="4 5" key="1">
    <citation type="submission" date="2016-07" db="EMBL/GenBank/DDBJ databases">
        <title>Pervasive Adenine N6-methylation of Active Genes in Fungi.</title>
        <authorList>
            <consortium name="DOE Joint Genome Institute"/>
            <person name="Mondo S.J."/>
            <person name="Dannebaum R.O."/>
            <person name="Kuo R.C."/>
            <person name="Labutti K."/>
            <person name="Haridas S."/>
            <person name="Kuo A."/>
            <person name="Salamov A."/>
            <person name="Ahrendt S.R."/>
            <person name="Lipzen A."/>
            <person name="Sullivan W."/>
            <person name="Andreopoulos W.B."/>
            <person name="Clum A."/>
            <person name="Lindquist E."/>
            <person name="Daum C."/>
            <person name="Ramamoorthy G.K."/>
            <person name="Gryganskyi A."/>
            <person name="Culley D."/>
            <person name="Magnuson J.K."/>
            <person name="James T.Y."/>
            <person name="O'Malley M.A."/>
            <person name="Stajich J.E."/>
            <person name="Spatafora J.W."/>
            <person name="Visel A."/>
            <person name="Grigoriev I.V."/>
        </authorList>
    </citation>
    <scope>NUCLEOTIDE SEQUENCE [LARGE SCALE GENOMIC DNA]</scope>
    <source>
        <strain evidence="4 5">JEL800</strain>
    </source>
</reference>
<keyword evidence="5" id="KW-1185">Reference proteome</keyword>
<protein>
    <recommendedName>
        <fullName evidence="3">Pseudouridine synthase RsuA/RluA-like domain-containing protein</fullName>
    </recommendedName>
</protein>
<evidence type="ECO:0000313" key="4">
    <source>
        <dbReference type="EMBL" id="ORY49375.1"/>
    </source>
</evidence>
<accession>A0A1Y2CSM3</accession>
<dbReference type="InterPro" id="IPR020103">
    <property type="entry name" value="PsdUridine_synth_cat_dom_sf"/>
</dbReference>
<dbReference type="PROSITE" id="PS01129">
    <property type="entry name" value="PSI_RLU"/>
    <property type="match status" value="1"/>
</dbReference>
<gene>
    <name evidence="4" type="ORF">BCR33DRAFT_781657</name>
</gene>
<dbReference type="GO" id="GO:0000455">
    <property type="term" value="P:enzyme-directed rRNA pseudouridine synthesis"/>
    <property type="evidence" value="ECO:0007669"/>
    <property type="project" value="TreeGrafter"/>
</dbReference>
<dbReference type="Pfam" id="PF00849">
    <property type="entry name" value="PseudoU_synth_2"/>
    <property type="match status" value="1"/>
</dbReference>
<dbReference type="EMBL" id="MCGO01000009">
    <property type="protein sequence ID" value="ORY49375.1"/>
    <property type="molecule type" value="Genomic_DNA"/>
</dbReference>
<feature type="compositionally biased region" description="Basic and acidic residues" evidence="2">
    <location>
        <begin position="1"/>
        <end position="12"/>
    </location>
</feature>
<proteinExistence type="predicted"/>
<dbReference type="PROSITE" id="PS50889">
    <property type="entry name" value="S4"/>
    <property type="match status" value="1"/>
</dbReference>
<organism evidence="4 5">
    <name type="scientific">Rhizoclosmatium globosum</name>
    <dbReference type="NCBI Taxonomy" id="329046"/>
    <lineage>
        <taxon>Eukaryota</taxon>
        <taxon>Fungi</taxon>
        <taxon>Fungi incertae sedis</taxon>
        <taxon>Chytridiomycota</taxon>
        <taxon>Chytridiomycota incertae sedis</taxon>
        <taxon>Chytridiomycetes</taxon>
        <taxon>Chytridiales</taxon>
        <taxon>Chytriomycetaceae</taxon>
        <taxon>Rhizoclosmatium</taxon>
    </lineage>
</organism>
<sequence>MSKREREEESPKPSRKTKSQRKSSALESSEFKEEASFVIDESTGLRRVEPYWHTYRINAKGRWFNRTLLNVFKEEFKDQNEDYYTRAILKGKISVNNESKDINYIIKSNDVVSHSVHRHEPPVTSQPIRFVFKSDDLLVVDKPGSIPVHPTGRYNHNTITGILKSKEYGFGNLYPVNRLDRLTSGILLLALTKEKASQLATELSDRNVSKTYLSRVRGKFPSENASNKSPPSIPGYPIANDPLYANPEFWGEDLGKGGVKDKEAVSEKIKAAKVKGVSIDGEDIADHSITKGGIPSSIAGVTLNMDEFPCARCAITLPDPTNSQLRIYLHSWKYSGESGWEYETPMPDWADPDFVE</sequence>
<dbReference type="OrthoDB" id="424794at2759"/>
<dbReference type="STRING" id="329046.A0A1Y2CSM3"/>
<dbReference type="InterPro" id="IPR050188">
    <property type="entry name" value="RluA_PseudoU_synthase"/>
</dbReference>
<evidence type="ECO:0000256" key="1">
    <source>
        <dbReference type="PROSITE-ProRule" id="PRU00182"/>
    </source>
</evidence>
<dbReference type="GO" id="GO:0009982">
    <property type="term" value="F:pseudouridine synthase activity"/>
    <property type="evidence" value="ECO:0007669"/>
    <property type="project" value="InterPro"/>
</dbReference>
<feature type="domain" description="Pseudouridine synthase RsuA/RluA-like" evidence="3">
    <location>
        <begin position="136"/>
        <end position="227"/>
    </location>
</feature>
<dbReference type="InterPro" id="IPR006145">
    <property type="entry name" value="PsdUridine_synth_RsuA/RluA"/>
</dbReference>
<evidence type="ECO:0000313" key="5">
    <source>
        <dbReference type="Proteomes" id="UP000193642"/>
    </source>
</evidence>
<dbReference type="Proteomes" id="UP000193642">
    <property type="component" value="Unassembled WGS sequence"/>
</dbReference>
<dbReference type="SUPFAM" id="SSF55120">
    <property type="entry name" value="Pseudouridine synthase"/>
    <property type="match status" value="1"/>
</dbReference>
<dbReference type="Gene3D" id="3.30.2350.10">
    <property type="entry name" value="Pseudouridine synthase"/>
    <property type="match status" value="1"/>
</dbReference>
<feature type="region of interest" description="Disordered" evidence="2">
    <location>
        <begin position="1"/>
        <end position="30"/>
    </location>
</feature>
<evidence type="ECO:0000256" key="2">
    <source>
        <dbReference type="SAM" id="MobiDB-lite"/>
    </source>
</evidence>
<dbReference type="PANTHER" id="PTHR21600">
    <property type="entry name" value="MITOCHONDRIAL RNA PSEUDOURIDINE SYNTHASE"/>
    <property type="match status" value="1"/>
</dbReference>
<dbReference type="InterPro" id="IPR006224">
    <property type="entry name" value="PsdUridine_synth_RluA-like_CS"/>
</dbReference>
<comment type="caution">
    <text evidence="4">The sequence shown here is derived from an EMBL/GenBank/DDBJ whole genome shotgun (WGS) entry which is preliminary data.</text>
</comment>